<dbReference type="InterPro" id="IPR045085">
    <property type="entry name" value="HLD_clamp_pol_III_gamma_tau"/>
</dbReference>
<comment type="catalytic activity">
    <reaction evidence="11">
        <text>DNA(n) + a 2'-deoxyribonucleoside 5'-triphosphate = DNA(n+1) + diphosphate</text>
        <dbReference type="Rhea" id="RHEA:22508"/>
        <dbReference type="Rhea" id="RHEA-COMP:17339"/>
        <dbReference type="Rhea" id="RHEA-COMP:17340"/>
        <dbReference type="ChEBI" id="CHEBI:33019"/>
        <dbReference type="ChEBI" id="CHEBI:61560"/>
        <dbReference type="ChEBI" id="CHEBI:173112"/>
        <dbReference type="EC" id="2.7.7.7"/>
    </reaction>
</comment>
<proteinExistence type="inferred from homology"/>
<feature type="region of interest" description="Disordered" evidence="12">
    <location>
        <begin position="393"/>
        <end position="426"/>
    </location>
</feature>
<organism evidence="14 15">
    <name type="scientific">Collinsella intestinalis</name>
    <dbReference type="NCBI Taxonomy" id="147207"/>
    <lineage>
        <taxon>Bacteria</taxon>
        <taxon>Bacillati</taxon>
        <taxon>Actinomycetota</taxon>
        <taxon>Coriobacteriia</taxon>
        <taxon>Coriobacteriales</taxon>
        <taxon>Coriobacteriaceae</taxon>
        <taxon>Collinsella</taxon>
    </lineage>
</organism>
<sequence>MESLYRKYRPLTFESVVGQQHIVSTLEHAVAEGRLSHAYLFCGPRGTGKTTMARILAKALLCEKAEGARAAGATGCNPDGTCPECTAIAEGTHPDVYELDAASRTGVDNVREEIINSVSFAPVRGAYKVYIIDEVHMLTTQAFNALLKTLEEPPSHVIFVLCTTDPQKILETILSRCQRFDFHRISNDDIIGRLRYICEQEGFAFDEEALEVVARHARGGMRDALSTLEQLSVFGDGSVRIDDARALLGEVASTVLSEFACKMAVRDTVGLFGLIRAQVDEGNDLQELTRDLIAHIRDVYTAAIAGPRAELFDGTPEEVAALVEEARLFEGADRLSRALTVLDDAALEMRNATDPRLVLEIACTRLARPESDLTLEALAERIARLEAQIASGVPSAPMSAEQLASATRSKAAPAPQEARKAAPAPVSARAVPLASASTSASAPAPARAAAPTSAPASVGAAVPAQVQEPPARPVTSAAPAQAPEPASAPVRASAPAPSARAQKPAAPVTVPAGATPAMSSCAVTPASADDAELQRRWVETVKKIAAVQPSRGGLLQSSRAVSDDGETLVVAFPKGSNFALKMISRPDSNALVMPVICEVFGKRSVEYVMDGAPVGAPAAPAQPAAPARPAATAASAPTRPATSVPAASTAPQTAPVSATSAAPMGAAASAAPRATTSAPATPSPAPTQSQSAVSAPAAATPAPAAPVADHASGPTVLSERDIEADRKAWEDDMPPYDDAFIASYDDDAEVPPFDVPVPSPAAAPAPAPAPTEASKASAPAGAPVSAPASAPAAAPASAPAPDLGETAADDAPVDPKEVLQNIWGNVTFK</sequence>
<evidence type="ECO:0000256" key="5">
    <source>
        <dbReference type="ARBA" id="ARBA00022705"/>
    </source>
</evidence>
<dbReference type="PANTHER" id="PTHR11669:SF0">
    <property type="entry name" value="PROTEIN STICHEL-LIKE 2"/>
    <property type="match status" value="1"/>
</dbReference>
<evidence type="ECO:0000256" key="11">
    <source>
        <dbReference type="ARBA" id="ARBA00049244"/>
    </source>
</evidence>
<comment type="similarity">
    <text evidence="1">Belongs to the DnaX/STICHEL family.</text>
</comment>
<evidence type="ECO:0000256" key="3">
    <source>
        <dbReference type="ARBA" id="ARBA00022679"/>
    </source>
</evidence>
<dbReference type="Pfam" id="PF12169">
    <property type="entry name" value="DNA_pol3_gamma3"/>
    <property type="match status" value="1"/>
</dbReference>
<dbReference type="Pfam" id="PF20964">
    <property type="entry name" value="DnaX_C"/>
    <property type="match status" value="1"/>
</dbReference>
<name>A0A414NEN5_9ACTN</name>
<dbReference type="SUPFAM" id="SSF52540">
    <property type="entry name" value="P-loop containing nucleoside triphosphate hydrolases"/>
    <property type="match status" value="1"/>
</dbReference>
<keyword evidence="6" id="KW-0479">Metal-binding</keyword>
<feature type="region of interest" description="Disordered" evidence="12">
    <location>
        <begin position="747"/>
        <end position="829"/>
    </location>
</feature>
<evidence type="ECO:0000256" key="10">
    <source>
        <dbReference type="ARBA" id="ARBA00022932"/>
    </source>
</evidence>
<dbReference type="InterPro" id="IPR048448">
    <property type="entry name" value="DnaX-like_C"/>
</dbReference>
<keyword evidence="10" id="KW-0239">DNA-directed DNA polymerase</keyword>
<dbReference type="Gene3D" id="1.20.272.10">
    <property type="match status" value="1"/>
</dbReference>
<evidence type="ECO:0000313" key="14">
    <source>
        <dbReference type="EMBL" id="RHF38256.1"/>
    </source>
</evidence>
<reference evidence="14 15" key="1">
    <citation type="submission" date="2018-08" db="EMBL/GenBank/DDBJ databases">
        <title>A genome reference for cultivated species of the human gut microbiota.</title>
        <authorList>
            <person name="Zou Y."/>
            <person name="Xue W."/>
            <person name="Luo G."/>
        </authorList>
    </citation>
    <scope>NUCLEOTIDE SEQUENCE [LARGE SCALE GENOMIC DNA]</scope>
    <source>
        <strain evidence="14 15">AM25-33</strain>
    </source>
</reference>
<feature type="region of interest" description="Disordered" evidence="12">
    <location>
        <begin position="459"/>
        <end position="521"/>
    </location>
</feature>
<dbReference type="NCBIfam" id="TIGR02397">
    <property type="entry name" value="dnaX_nterm"/>
    <property type="match status" value="1"/>
</dbReference>
<dbReference type="Gene3D" id="1.10.8.60">
    <property type="match status" value="1"/>
</dbReference>
<dbReference type="InterPro" id="IPR027417">
    <property type="entry name" value="P-loop_NTPase"/>
</dbReference>
<keyword evidence="7" id="KW-0547">Nucleotide-binding</keyword>
<feature type="compositionally biased region" description="Low complexity" evidence="12">
    <location>
        <begin position="617"/>
        <end position="708"/>
    </location>
</feature>
<dbReference type="EMBL" id="QSLJ01000001">
    <property type="protein sequence ID" value="RHF38256.1"/>
    <property type="molecule type" value="Genomic_DNA"/>
</dbReference>
<evidence type="ECO:0000256" key="6">
    <source>
        <dbReference type="ARBA" id="ARBA00022723"/>
    </source>
</evidence>
<dbReference type="InterPro" id="IPR012763">
    <property type="entry name" value="DNA_pol_III_sug/sutau_N"/>
</dbReference>
<dbReference type="RefSeq" id="WP_118102393.1">
    <property type="nucleotide sequence ID" value="NZ_CABJEU010000001.1"/>
</dbReference>
<dbReference type="SMART" id="SM00382">
    <property type="entry name" value="AAA"/>
    <property type="match status" value="1"/>
</dbReference>
<evidence type="ECO:0000256" key="12">
    <source>
        <dbReference type="SAM" id="MobiDB-lite"/>
    </source>
</evidence>
<evidence type="ECO:0000256" key="4">
    <source>
        <dbReference type="ARBA" id="ARBA00022695"/>
    </source>
</evidence>
<dbReference type="NCBIfam" id="NF004046">
    <property type="entry name" value="PRK05563.1"/>
    <property type="match status" value="1"/>
</dbReference>
<dbReference type="GO" id="GO:0003887">
    <property type="term" value="F:DNA-directed DNA polymerase activity"/>
    <property type="evidence" value="ECO:0007669"/>
    <property type="project" value="UniProtKB-KW"/>
</dbReference>
<keyword evidence="4 14" id="KW-0548">Nucleotidyltransferase</keyword>
<dbReference type="Proteomes" id="UP000283983">
    <property type="component" value="Unassembled WGS sequence"/>
</dbReference>
<evidence type="ECO:0000256" key="1">
    <source>
        <dbReference type="ARBA" id="ARBA00006360"/>
    </source>
</evidence>
<feature type="compositionally biased region" description="Low complexity" evidence="12">
    <location>
        <begin position="770"/>
        <end position="801"/>
    </location>
</feature>
<gene>
    <name evidence="14" type="ORF">DW682_00600</name>
</gene>
<dbReference type="CDD" id="cd18137">
    <property type="entry name" value="HLD_clamp_pol_III_gamma_tau"/>
    <property type="match status" value="1"/>
</dbReference>
<dbReference type="CDD" id="cd00009">
    <property type="entry name" value="AAA"/>
    <property type="match status" value="1"/>
</dbReference>
<evidence type="ECO:0000256" key="9">
    <source>
        <dbReference type="ARBA" id="ARBA00022840"/>
    </source>
</evidence>
<dbReference type="InParanoid" id="A0A414NEN5"/>
<dbReference type="GO" id="GO:0006261">
    <property type="term" value="P:DNA-templated DNA replication"/>
    <property type="evidence" value="ECO:0007669"/>
    <property type="project" value="TreeGrafter"/>
</dbReference>
<evidence type="ECO:0000256" key="8">
    <source>
        <dbReference type="ARBA" id="ARBA00022833"/>
    </source>
</evidence>
<protein>
    <recommendedName>
        <fullName evidence="2">DNA-directed DNA polymerase</fullName>
        <ecNumber evidence="2">2.7.7.7</ecNumber>
    </recommendedName>
</protein>
<dbReference type="GO" id="GO:0005524">
    <property type="term" value="F:ATP binding"/>
    <property type="evidence" value="ECO:0007669"/>
    <property type="project" value="UniProtKB-KW"/>
</dbReference>
<feature type="compositionally biased region" description="Low complexity" evidence="12">
    <location>
        <begin position="459"/>
        <end position="517"/>
    </location>
</feature>
<dbReference type="GO" id="GO:0003677">
    <property type="term" value="F:DNA binding"/>
    <property type="evidence" value="ECO:0007669"/>
    <property type="project" value="InterPro"/>
</dbReference>
<dbReference type="GO" id="GO:0046872">
    <property type="term" value="F:metal ion binding"/>
    <property type="evidence" value="ECO:0007669"/>
    <property type="project" value="UniProtKB-KW"/>
</dbReference>
<dbReference type="SUPFAM" id="SSF48019">
    <property type="entry name" value="post-AAA+ oligomerization domain-like"/>
    <property type="match status" value="1"/>
</dbReference>
<dbReference type="AlphaFoldDB" id="A0A414NEN5"/>
<evidence type="ECO:0000256" key="2">
    <source>
        <dbReference type="ARBA" id="ARBA00012417"/>
    </source>
</evidence>
<keyword evidence="9" id="KW-0067">ATP-binding</keyword>
<dbReference type="InterPro" id="IPR050238">
    <property type="entry name" value="DNA_Rep/Repair_Clamp_Loader"/>
</dbReference>
<feature type="compositionally biased region" description="Pro residues" evidence="12">
    <location>
        <begin position="753"/>
        <end position="769"/>
    </location>
</feature>
<feature type="domain" description="AAA+ ATPase" evidence="13">
    <location>
        <begin position="35"/>
        <end position="186"/>
    </location>
</feature>
<dbReference type="PANTHER" id="PTHR11669">
    <property type="entry name" value="REPLICATION FACTOR C / DNA POLYMERASE III GAMMA-TAU SUBUNIT"/>
    <property type="match status" value="1"/>
</dbReference>
<dbReference type="Pfam" id="PF22608">
    <property type="entry name" value="DNAX_ATPase_lid"/>
    <property type="match status" value="1"/>
</dbReference>
<dbReference type="FunFam" id="3.40.50.300:FF:000014">
    <property type="entry name" value="DNA polymerase III subunit gamma/tau"/>
    <property type="match status" value="1"/>
</dbReference>
<accession>A0A414NEN5</accession>
<dbReference type="InterPro" id="IPR003593">
    <property type="entry name" value="AAA+_ATPase"/>
</dbReference>
<keyword evidence="5" id="KW-0235">DNA replication</keyword>
<comment type="caution">
    <text evidence="14">The sequence shown here is derived from an EMBL/GenBank/DDBJ whole genome shotgun (WGS) entry which is preliminary data.</text>
</comment>
<dbReference type="InterPro" id="IPR022754">
    <property type="entry name" value="DNA_pol_III_gamma-3"/>
</dbReference>
<dbReference type="Pfam" id="PF13177">
    <property type="entry name" value="DNA_pol3_delta2"/>
    <property type="match status" value="1"/>
</dbReference>
<keyword evidence="8" id="KW-0862">Zinc</keyword>
<keyword evidence="3 14" id="KW-0808">Transferase</keyword>
<dbReference type="EC" id="2.7.7.7" evidence="2"/>
<dbReference type="InterPro" id="IPR008921">
    <property type="entry name" value="DNA_pol3_clamp-load_cplx_C"/>
</dbReference>
<dbReference type="GO" id="GO:0009360">
    <property type="term" value="C:DNA polymerase III complex"/>
    <property type="evidence" value="ECO:0007669"/>
    <property type="project" value="InterPro"/>
</dbReference>
<feature type="compositionally biased region" description="Low complexity" evidence="12">
    <location>
        <begin position="411"/>
        <end position="426"/>
    </location>
</feature>
<dbReference type="Gene3D" id="3.40.50.300">
    <property type="entry name" value="P-loop containing nucleotide triphosphate hydrolases"/>
    <property type="match status" value="1"/>
</dbReference>
<evidence type="ECO:0000259" key="13">
    <source>
        <dbReference type="SMART" id="SM00382"/>
    </source>
</evidence>
<feature type="region of interest" description="Disordered" evidence="12">
    <location>
        <begin position="617"/>
        <end position="719"/>
    </location>
</feature>
<dbReference type="FunFam" id="1.10.8.60:FF:000013">
    <property type="entry name" value="DNA polymerase III subunit gamma/tau"/>
    <property type="match status" value="1"/>
</dbReference>
<keyword evidence="15" id="KW-1185">Reference proteome</keyword>
<evidence type="ECO:0000256" key="7">
    <source>
        <dbReference type="ARBA" id="ARBA00022741"/>
    </source>
</evidence>
<evidence type="ECO:0000313" key="15">
    <source>
        <dbReference type="Proteomes" id="UP000283983"/>
    </source>
</evidence>